<name>A0A0C6P033_BORBO</name>
<dbReference type="PANTHER" id="PTHR21248:SF23">
    <property type="entry name" value="CARDIOLIPIN SYNTHASE B"/>
    <property type="match status" value="1"/>
</dbReference>
<sequence>MSTPWRDGNRFAILENGASYFPRVYTAIGKAREEILIETFILFDDAVGRELREALMAAARRGVRIDVTVDGYGSDSLPPDFIAGLVELGVGFHVFDPRPRLLGMRTNLFRRLHRKIVAIDGTLAYVGGLNFSADHLDDYGPQSKQDYAIEIAGPLAADIRDFARAALAAVPRRRWRRARPAAPPQAAGPARARLVVRDNDQHTNDIEQSYRVAIRAARRDIVIANAYFFPGYRLLRDLRAAAARGVRVRLILQGEPDMPIAQLGARLLYDALAEAGVEILEYCERPLHGKVASIDDEWATVGSSNLDPFSLALNLEANVEVRDSAFASGLRERLERLAIDHCRPAPQSDGAGRQLRRLFAGALVYHFLRRFPAWAGSLPAHKPRIQTLRPDGQGQPDEAT</sequence>
<evidence type="ECO:0000313" key="11">
    <source>
        <dbReference type="EMBL" id="CCJ52555.1"/>
    </source>
</evidence>
<organism evidence="11 12">
    <name type="scientific">Bordetella bronchiseptica 253</name>
    <dbReference type="NCBI Taxonomy" id="568707"/>
    <lineage>
        <taxon>Bacteria</taxon>
        <taxon>Pseudomonadati</taxon>
        <taxon>Pseudomonadota</taxon>
        <taxon>Betaproteobacteria</taxon>
        <taxon>Burkholderiales</taxon>
        <taxon>Alcaligenaceae</taxon>
        <taxon>Bordetella</taxon>
    </lineage>
</organism>
<comment type="similarity">
    <text evidence="9">Belongs to the phospholipase D family. Cardiolipin synthase subfamily. ClsB sub-subfamily.</text>
</comment>
<evidence type="ECO:0000256" key="8">
    <source>
        <dbReference type="ARBA" id="ARBA00023264"/>
    </source>
</evidence>
<dbReference type="RefSeq" id="WP_003811370.1">
    <property type="nucleotide sequence ID" value="NC_019382.1"/>
</dbReference>
<keyword evidence="7 9" id="KW-0594">Phospholipid biosynthesis</keyword>
<evidence type="ECO:0000259" key="10">
    <source>
        <dbReference type="PROSITE" id="PS50035"/>
    </source>
</evidence>
<keyword evidence="8 9" id="KW-1208">Phospholipid metabolism</keyword>
<feature type="active site" evidence="9">
    <location>
        <position position="120"/>
    </location>
</feature>
<dbReference type="GO" id="GO:0005886">
    <property type="term" value="C:plasma membrane"/>
    <property type="evidence" value="ECO:0007669"/>
    <property type="project" value="UniProtKB-SubCell"/>
</dbReference>
<evidence type="ECO:0000256" key="5">
    <source>
        <dbReference type="ARBA" id="ARBA00023098"/>
    </source>
</evidence>
<evidence type="ECO:0000256" key="6">
    <source>
        <dbReference type="ARBA" id="ARBA00023136"/>
    </source>
</evidence>
<keyword evidence="4" id="KW-0677">Repeat</keyword>
<dbReference type="GO" id="GO:0008808">
    <property type="term" value="F:cardiolipin synthase activity"/>
    <property type="evidence" value="ECO:0007669"/>
    <property type="project" value="InterPro"/>
</dbReference>
<dbReference type="NCBIfam" id="NF008427">
    <property type="entry name" value="PRK11263.1"/>
    <property type="match status" value="1"/>
</dbReference>
<feature type="active site" evidence="9">
    <location>
        <position position="115"/>
    </location>
</feature>
<keyword evidence="2 9" id="KW-0444">Lipid biosynthesis</keyword>
<dbReference type="GeneID" id="69601251"/>
<dbReference type="PROSITE" id="PS50035">
    <property type="entry name" value="PLD"/>
    <property type="match status" value="2"/>
</dbReference>
<feature type="domain" description="PLD phosphodiesterase" evidence="10">
    <location>
        <begin position="283"/>
        <end position="310"/>
    </location>
</feature>
<dbReference type="Pfam" id="PF13091">
    <property type="entry name" value="PLDc_2"/>
    <property type="match status" value="2"/>
</dbReference>
<dbReference type="EMBL" id="HE965806">
    <property type="protein sequence ID" value="CCJ52555.1"/>
    <property type="molecule type" value="Genomic_DNA"/>
</dbReference>
<dbReference type="PANTHER" id="PTHR21248">
    <property type="entry name" value="CARDIOLIPIN SYNTHASE"/>
    <property type="match status" value="1"/>
</dbReference>
<dbReference type="SUPFAM" id="SSF56024">
    <property type="entry name" value="Phospholipase D/nuclease"/>
    <property type="match status" value="2"/>
</dbReference>
<dbReference type="CDD" id="cd09159">
    <property type="entry name" value="PLDc_ybhO_like_2"/>
    <property type="match status" value="1"/>
</dbReference>
<comment type="catalytic activity">
    <reaction evidence="9">
        <text>2 a 1,2-diacyl-sn-glycero-3-phospho-(1'-sn-glycerol) = a cardiolipin + glycerol</text>
        <dbReference type="Rhea" id="RHEA:31451"/>
        <dbReference type="ChEBI" id="CHEBI:17754"/>
        <dbReference type="ChEBI" id="CHEBI:62237"/>
        <dbReference type="ChEBI" id="CHEBI:64716"/>
    </reaction>
</comment>
<evidence type="ECO:0000256" key="7">
    <source>
        <dbReference type="ARBA" id="ARBA00023209"/>
    </source>
</evidence>
<dbReference type="InterPro" id="IPR025202">
    <property type="entry name" value="PLD-like_dom"/>
</dbReference>
<keyword evidence="6 9" id="KW-0472">Membrane</keyword>
<comment type="subcellular location">
    <subcellularLocation>
        <location evidence="9">Cell membrane</location>
        <topology evidence="9">Peripheral membrane protein</topology>
    </subcellularLocation>
</comment>
<dbReference type="InterPro" id="IPR030872">
    <property type="entry name" value="Cardiolipin_synth_ClsB"/>
</dbReference>
<dbReference type="EC" id="2.7.8.-" evidence="9"/>
<evidence type="ECO:0000256" key="3">
    <source>
        <dbReference type="ARBA" id="ARBA00022679"/>
    </source>
</evidence>
<keyword evidence="3 9" id="KW-0808">Transferase</keyword>
<dbReference type="InterPro" id="IPR001736">
    <property type="entry name" value="PLipase_D/transphosphatidylase"/>
</dbReference>
<dbReference type="AlphaFoldDB" id="A0A0C6P033"/>
<dbReference type="KEGG" id="bbh:BN112_0637"/>
<keyword evidence="5 9" id="KW-0443">Lipid metabolism</keyword>
<dbReference type="SMART" id="SM00155">
    <property type="entry name" value="PLDc"/>
    <property type="match status" value="2"/>
</dbReference>
<gene>
    <name evidence="9" type="primary">clsB</name>
    <name evidence="11" type="ORF">BN112_0637</name>
</gene>
<evidence type="ECO:0000256" key="2">
    <source>
        <dbReference type="ARBA" id="ARBA00022516"/>
    </source>
</evidence>
<dbReference type="CDD" id="cd09110">
    <property type="entry name" value="PLDc_CLS_1"/>
    <property type="match status" value="1"/>
</dbReference>
<accession>A0A0C6P033</accession>
<feature type="active site" evidence="9">
    <location>
        <position position="288"/>
    </location>
</feature>
<dbReference type="OrthoDB" id="9762009at2"/>
<comment type="function">
    <text evidence="9">Catalyzes the phosphatidyl group transfer from one phosphatidylglycerol molecule to another to form cardiolipin (CL) (diphosphatidylglycerol) and glycerol.</text>
</comment>
<feature type="active site" evidence="9">
    <location>
        <position position="295"/>
    </location>
</feature>
<evidence type="ECO:0000256" key="4">
    <source>
        <dbReference type="ARBA" id="ARBA00022737"/>
    </source>
</evidence>
<feature type="active site" evidence="9">
    <location>
        <position position="113"/>
    </location>
</feature>
<dbReference type="Gene3D" id="3.30.870.10">
    <property type="entry name" value="Endonuclease Chain A"/>
    <property type="match status" value="2"/>
</dbReference>
<feature type="domain" description="PLD phosphodiesterase" evidence="10">
    <location>
        <begin position="108"/>
        <end position="135"/>
    </location>
</feature>
<keyword evidence="1 9" id="KW-1003">Cell membrane</keyword>
<feature type="active site" evidence="9">
    <location>
        <position position="290"/>
    </location>
</feature>
<dbReference type="HAMAP" id="MF_01917">
    <property type="entry name" value="Cardiolipin_synth_ClsB"/>
    <property type="match status" value="1"/>
</dbReference>
<evidence type="ECO:0000256" key="9">
    <source>
        <dbReference type="HAMAP-Rule" id="MF_01917"/>
    </source>
</evidence>
<dbReference type="GO" id="GO:0032049">
    <property type="term" value="P:cardiolipin biosynthetic process"/>
    <property type="evidence" value="ECO:0007669"/>
    <property type="project" value="InterPro"/>
</dbReference>
<reference evidence="11 12" key="1">
    <citation type="journal article" date="2012" name="BMC Genomics">
        <title>Comparative genomics of the classical Bordetella subspecies: the evolution and exchange of virulence-associated diversity amongst closely related pathogens.</title>
        <authorList>
            <person name="Park J."/>
            <person name="Zhang Y."/>
            <person name="Buboltz A.M."/>
            <person name="Zhang X."/>
            <person name="Schuster S.C."/>
            <person name="Ahuja U."/>
            <person name="Liu M."/>
            <person name="Miller J.F."/>
            <person name="Sebaihia M."/>
            <person name="Bentley S.D."/>
            <person name="Parkhill J."/>
            <person name="Harvill E.T."/>
        </authorList>
    </citation>
    <scope>NUCLEOTIDE SEQUENCE [LARGE SCALE GENOMIC DNA]</scope>
    <source>
        <strain evidence="11 12">253</strain>
    </source>
</reference>
<dbReference type="Proteomes" id="UP000007564">
    <property type="component" value="Chromosome"/>
</dbReference>
<proteinExistence type="inferred from homology"/>
<evidence type="ECO:0000256" key="1">
    <source>
        <dbReference type="ARBA" id="ARBA00022475"/>
    </source>
</evidence>
<protein>
    <recommendedName>
        <fullName evidence="9">Cardiolipin synthase B</fullName>
        <shortName evidence="9">CL synthase</shortName>
        <ecNumber evidence="9">2.7.8.-</ecNumber>
    </recommendedName>
</protein>
<dbReference type="HOGENOM" id="CLU_038053_0_0_4"/>
<evidence type="ECO:0000313" key="12">
    <source>
        <dbReference type="Proteomes" id="UP000007564"/>
    </source>
</evidence>